<dbReference type="Proteomes" id="UP000177486">
    <property type="component" value="Unassembled WGS sequence"/>
</dbReference>
<dbReference type="EMBL" id="MHMQ01000032">
    <property type="protein sequence ID" value="OGZ29742.1"/>
    <property type="molecule type" value="Genomic_DNA"/>
</dbReference>
<keyword evidence="3" id="KW-0413">Isomerase</keyword>
<feature type="binding site" evidence="2">
    <location>
        <begin position="67"/>
        <end position="71"/>
    </location>
    <ligand>
        <name>D-ribulose 5-phosphate</name>
        <dbReference type="ChEBI" id="CHEBI:58121"/>
    </ligand>
</feature>
<name>A0A1G2EW48_9BACT</name>
<feature type="binding site" evidence="2">
    <location>
        <begin position="8"/>
        <end position="9"/>
    </location>
    <ligand>
        <name>D-ribulose 5-phosphate</name>
        <dbReference type="ChEBI" id="CHEBI:58121"/>
    </ligand>
</feature>
<feature type="binding site" evidence="2">
    <location>
        <position position="140"/>
    </location>
    <ligand>
        <name>D-ribulose 5-phosphate</name>
        <dbReference type="ChEBI" id="CHEBI:58121"/>
    </ligand>
</feature>
<comment type="similarity">
    <text evidence="1">Belongs to the LacAB/RpiB family.</text>
</comment>
<sequence length="148" mass="16459">MKVHLAADHAGFELKEKIKQFLGGLGYEVQDHGAFEYDEKDDYPDLIRPAAEAVAKDHESRGIILGGSGQGEAMVANRYKGVRAAVYYDGPEEIIKLSREHNDANVLSLGARFVSGQTALDMVKLWLDTEFSGEERHKRRIQKIDGGE</sequence>
<feature type="binding site" evidence="2">
    <location>
        <position position="136"/>
    </location>
    <ligand>
        <name>D-ribulose 5-phosphate</name>
        <dbReference type="ChEBI" id="CHEBI:58121"/>
    </ligand>
</feature>
<dbReference type="AlphaFoldDB" id="A0A1G2EW48"/>
<dbReference type="GO" id="GO:0004751">
    <property type="term" value="F:ribose-5-phosphate isomerase activity"/>
    <property type="evidence" value="ECO:0007669"/>
    <property type="project" value="TreeGrafter"/>
</dbReference>
<dbReference type="PANTHER" id="PTHR30345:SF0">
    <property type="entry name" value="DNA DAMAGE-REPAIR_TOLERATION PROTEIN DRT102"/>
    <property type="match status" value="1"/>
</dbReference>
<dbReference type="InterPro" id="IPR003500">
    <property type="entry name" value="RpiB_LacA_LacB"/>
</dbReference>
<reference evidence="3 4" key="1">
    <citation type="journal article" date="2016" name="Nat. Commun.">
        <title>Thousands of microbial genomes shed light on interconnected biogeochemical processes in an aquifer system.</title>
        <authorList>
            <person name="Anantharaman K."/>
            <person name="Brown C.T."/>
            <person name="Hug L.A."/>
            <person name="Sharon I."/>
            <person name="Castelle C.J."/>
            <person name="Probst A.J."/>
            <person name="Thomas B.C."/>
            <person name="Singh A."/>
            <person name="Wilkins M.J."/>
            <person name="Karaoz U."/>
            <person name="Brodie E.L."/>
            <person name="Williams K.H."/>
            <person name="Hubbard S.S."/>
            <person name="Banfield J.F."/>
        </authorList>
    </citation>
    <scope>NUCLEOTIDE SEQUENCE [LARGE SCALE GENOMIC DNA]</scope>
</reference>
<dbReference type="InterPro" id="IPR036569">
    <property type="entry name" value="RpiB_LacA_LacB_sf"/>
</dbReference>
<proteinExistence type="inferred from homology"/>
<accession>A0A1G2EW48</accession>
<gene>
    <name evidence="3" type="ORF">A2931_00365</name>
</gene>
<evidence type="ECO:0000256" key="1">
    <source>
        <dbReference type="ARBA" id="ARBA00008754"/>
    </source>
</evidence>
<comment type="caution">
    <text evidence="3">The sequence shown here is derived from an EMBL/GenBank/DDBJ whole genome shotgun (WGS) entry which is preliminary data.</text>
</comment>
<evidence type="ECO:0000313" key="4">
    <source>
        <dbReference type="Proteomes" id="UP000177486"/>
    </source>
</evidence>
<dbReference type="SUPFAM" id="SSF89623">
    <property type="entry name" value="Ribose/Galactose isomerase RpiB/AlsB"/>
    <property type="match status" value="1"/>
</dbReference>
<dbReference type="GO" id="GO:0009052">
    <property type="term" value="P:pentose-phosphate shunt, non-oxidative branch"/>
    <property type="evidence" value="ECO:0007669"/>
    <property type="project" value="TreeGrafter"/>
</dbReference>
<organism evidence="3 4">
    <name type="scientific">Candidatus Niyogibacteria bacterium RIFCSPLOWO2_01_FULL_45_48</name>
    <dbReference type="NCBI Taxonomy" id="1801724"/>
    <lineage>
        <taxon>Bacteria</taxon>
        <taxon>Candidatus Niyogiibacteriota</taxon>
    </lineage>
</organism>
<dbReference type="PANTHER" id="PTHR30345">
    <property type="entry name" value="RIBOSE-5-PHOSPHATE ISOMERASE B"/>
    <property type="match status" value="1"/>
</dbReference>
<feature type="binding site" evidence="2">
    <location>
        <position position="112"/>
    </location>
    <ligand>
        <name>D-ribulose 5-phosphate</name>
        <dbReference type="ChEBI" id="CHEBI:58121"/>
    </ligand>
</feature>
<dbReference type="NCBIfam" id="NF004051">
    <property type="entry name" value="PRK05571.1"/>
    <property type="match status" value="1"/>
</dbReference>
<feature type="binding site" evidence="2">
    <location>
        <position position="102"/>
    </location>
    <ligand>
        <name>D-ribulose 5-phosphate</name>
        <dbReference type="ChEBI" id="CHEBI:58121"/>
    </ligand>
</feature>
<evidence type="ECO:0000256" key="2">
    <source>
        <dbReference type="PIRSR" id="PIRSR005384-2"/>
    </source>
</evidence>
<dbReference type="NCBIfam" id="TIGR00689">
    <property type="entry name" value="rpiB_lacA_lacB"/>
    <property type="match status" value="1"/>
</dbReference>
<dbReference type="Pfam" id="PF02502">
    <property type="entry name" value="LacAB_rpiB"/>
    <property type="match status" value="1"/>
</dbReference>
<dbReference type="Gene3D" id="3.40.1400.10">
    <property type="entry name" value="Sugar-phosphate isomerase, RpiB/LacA/LacB"/>
    <property type="match status" value="1"/>
</dbReference>
<dbReference type="GO" id="GO:0019316">
    <property type="term" value="P:D-allose catabolic process"/>
    <property type="evidence" value="ECO:0007669"/>
    <property type="project" value="TreeGrafter"/>
</dbReference>
<protein>
    <submittedName>
        <fullName evidence="3">Ribose-5-phosphate isomerase</fullName>
    </submittedName>
</protein>
<dbReference type="PIRSF" id="PIRSF005384">
    <property type="entry name" value="RpiB_LacA_B"/>
    <property type="match status" value="1"/>
</dbReference>
<evidence type="ECO:0000313" key="3">
    <source>
        <dbReference type="EMBL" id="OGZ29742.1"/>
    </source>
</evidence>